<dbReference type="Pfam" id="PF08350">
    <property type="entry name" value="FilR1_middle"/>
    <property type="match status" value="1"/>
</dbReference>
<dbReference type="EMBL" id="QZAB01000170">
    <property type="protein sequence ID" value="RQD89038.1"/>
    <property type="molecule type" value="Genomic_DNA"/>
</dbReference>
<name>A0A3R7XIR1_9EURY</name>
<evidence type="ECO:0000313" key="2">
    <source>
        <dbReference type="EMBL" id="RQD89038.1"/>
    </source>
</evidence>
<sequence length="205" mass="23991">DGDLYSLTDTGQVIVHNMLPLLNTLNVIEEYRDYWTERDLSCIPPHLLKRLGDLGHYFIVEPDINHLFELPKEFTENIYKSNNVMSFAAYFHPSYPSIYSKLIENDANISLVFTRKVFERMQRDYSSELEAIIKADNSEVYICDSNMNFPTVTVTDWFLYISFFDKLGRYDHKVVMSFDSNALKWGEELFEHCKEKGSCVKHEVG</sequence>
<evidence type="ECO:0000259" key="1">
    <source>
        <dbReference type="Pfam" id="PF08350"/>
    </source>
</evidence>
<gene>
    <name evidence="2" type="ORF">D5R95_02565</name>
</gene>
<dbReference type="AlphaFoldDB" id="A0A3R7XIR1"/>
<proteinExistence type="predicted"/>
<accession>A0A3R7XIR1</accession>
<protein>
    <submittedName>
        <fullName evidence="2">DUF1724 domain-containing protein</fullName>
    </submittedName>
</protein>
<reference evidence="2 3" key="1">
    <citation type="submission" date="2018-08" db="EMBL/GenBank/DDBJ databases">
        <title>The metabolism and importance of syntrophic acetate oxidation coupled to methane or sulfide production in haloalkaline environments.</title>
        <authorList>
            <person name="Timmers P.H.A."/>
            <person name="Vavourakis C.D."/>
            <person name="Sorokin D.Y."/>
            <person name="Sinninghe Damste J.S."/>
            <person name="Muyzer G."/>
            <person name="Stams A.J.M."/>
            <person name="Plugge C.M."/>
        </authorList>
    </citation>
    <scope>NUCLEOTIDE SEQUENCE [LARGE SCALE GENOMIC DNA]</scope>
    <source>
        <strain evidence="2">MSAO_Arc3</strain>
    </source>
</reference>
<feature type="non-terminal residue" evidence="2">
    <location>
        <position position="1"/>
    </location>
</feature>
<feature type="domain" description="Methanogenesis regulatory protein FilR1 middle" evidence="1">
    <location>
        <begin position="68"/>
        <end position="195"/>
    </location>
</feature>
<evidence type="ECO:0000313" key="3">
    <source>
        <dbReference type="Proteomes" id="UP000284763"/>
    </source>
</evidence>
<comment type="caution">
    <text evidence="2">The sequence shown here is derived from an EMBL/GenBank/DDBJ whole genome shotgun (WGS) entry which is preliminary data.</text>
</comment>
<dbReference type="InterPro" id="IPR013561">
    <property type="entry name" value="FilR1_middle_dom"/>
</dbReference>
<organism evidence="2 3">
    <name type="scientific">Methanosalsum natronophilum</name>
    <dbReference type="NCBI Taxonomy" id="768733"/>
    <lineage>
        <taxon>Archaea</taxon>
        <taxon>Methanobacteriati</taxon>
        <taxon>Methanobacteriota</taxon>
        <taxon>Stenosarchaea group</taxon>
        <taxon>Methanomicrobia</taxon>
        <taxon>Methanosarcinales</taxon>
        <taxon>Methanosarcinaceae</taxon>
        <taxon>Methanosalsum</taxon>
    </lineage>
</organism>
<dbReference type="Proteomes" id="UP000284763">
    <property type="component" value="Unassembled WGS sequence"/>
</dbReference>